<dbReference type="EMBL" id="JEMB01001656">
    <property type="protein sequence ID" value="KYF85668.1"/>
    <property type="molecule type" value="Genomic_DNA"/>
</dbReference>
<dbReference type="SMART" id="SM00260">
    <property type="entry name" value="CheW"/>
    <property type="match status" value="1"/>
</dbReference>
<dbReference type="GO" id="GO:0006935">
    <property type="term" value="P:chemotaxis"/>
    <property type="evidence" value="ECO:0007669"/>
    <property type="project" value="InterPro"/>
</dbReference>
<dbReference type="InterPro" id="IPR002545">
    <property type="entry name" value="CheW-lke_dom"/>
</dbReference>
<dbReference type="Proteomes" id="UP000075635">
    <property type="component" value="Unassembled WGS sequence"/>
</dbReference>
<dbReference type="SUPFAM" id="SSF50341">
    <property type="entry name" value="CheW-like"/>
    <property type="match status" value="1"/>
</dbReference>
<dbReference type="InterPro" id="IPR039315">
    <property type="entry name" value="CheW"/>
</dbReference>
<reference evidence="2 3" key="1">
    <citation type="submission" date="2014-02" db="EMBL/GenBank/DDBJ databases">
        <title>The small core and large imbalanced accessory genome model reveals a collaborative survival strategy of Sorangium cellulosum strains in nature.</title>
        <authorList>
            <person name="Han K."/>
            <person name="Peng R."/>
            <person name="Blom J."/>
            <person name="Li Y.-Z."/>
        </authorList>
    </citation>
    <scope>NUCLEOTIDE SEQUENCE [LARGE SCALE GENOMIC DNA]</scope>
    <source>
        <strain evidence="2 3">So0011-07</strain>
    </source>
</reference>
<accession>A0A150S0R2</accession>
<dbReference type="PROSITE" id="PS50851">
    <property type="entry name" value="CHEW"/>
    <property type="match status" value="1"/>
</dbReference>
<dbReference type="GO" id="GO:0007165">
    <property type="term" value="P:signal transduction"/>
    <property type="evidence" value="ECO:0007669"/>
    <property type="project" value="InterPro"/>
</dbReference>
<dbReference type="Gene3D" id="2.40.50.180">
    <property type="entry name" value="CheA-289, Domain 4"/>
    <property type="match status" value="1"/>
</dbReference>
<evidence type="ECO:0000313" key="2">
    <source>
        <dbReference type="EMBL" id="KYF85668.1"/>
    </source>
</evidence>
<dbReference type="PANTHER" id="PTHR22617">
    <property type="entry name" value="CHEMOTAXIS SENSOR HISTIDINE KINASE-RELATED"/>
    <property type="match status" value="1"/>
</dbReference>
<evidence type="ECO:0000313" key="3">
    <source>
        <dbReference type="Proteomes" id="UP000075635"/>
    </source>
</evidence>
<comment type="caution">
    <text evidence="2">The sequence shown here is derived from an EMBL/GenBank/DDBJ whole genome shotgun (WGS) entry which is preliminary data.</text>
</comment>
<evidence type="ECO:0000259" key="1">
    <source>
        <dbReference type="PROSITE" id="PS50851"/>
    </source>
</evidence>
<dbReference type="GO" id="GO:0005829">
    <property type="term" value="C:cytosol"/>
    <property type="evidence" value="ECO:0007669"/>
    <property type="project" value="TreeGrafter"/>
</dbReference>
<feature type="domain" description="CheW-like" evidence="1">
    <location>
        <begin position="1"/>
        <end position="141"/>
    </location>
</feature>
<dbReference type="Gene3D" id="2.30.30.40">
    <property type="entry name" value="SH3 Domains"/>
    <property type="match status" value="1"/>
</dbReference>
<gene>
    <name evidence="2" type="ORF">BE17_35710</name>
</gene>
<sequence length="144" mass="15524">MSLHVVLKVADTEYVISAAEVLHMESFTGATRVPGTRPYVSGLIQIRGRVVPVIDLRARFGLPTIEPTLDSRVIVVQSGGRTVGLLVDSAREVVNIAAEELRPPPEVMAEESAGFVRSVAKLGKRLVMLVDVGRIIGEEQDHGS</sequence>
<proteinExistence type="predicted"/>
<name>A0A150S0R2_SORCE</name>
<organism evidence="2 3">
    <name type="scientific">Sorangium cellulosum</name>
    <name type="common">Polyangium cellulosum</name>
    <dbReference type="NCBI Taxonomy" id="56"/>
    <lineage>
        <taxon>Bacteria</taxon>
        <taxon>Pseudomonadati</taxon>
        <taxon>Myxococcota</taxon>
        <taxon>Polyangia</taxon>
        <taxon>Polyangiales</taxon>
        <taxon>Polyangiaceae</taxon>
        <taxon>Sorangium</taxon>
    </lineage>
</organism>
<dbReference type="PANTHER" id="PTHR22617:SF23">
    <property type="entry name" value="CHEMOTAXIS PROTEIN CHEW"/>
    <property type="match status" value="1"/>
</dbReference>
<dbReference type="Pfam" id="PF01584">
    <property type="entry name" value="CheW"/>
    <property type="match status" value="1"/>
</dbReference>
<protein>
    <submittedName>
        <fullName evidence="2">Chemotaxis protein CheW</fullName>
    </submittedName>
</protein>
<dbReference type="AlphaFoldDB" id="A0A150S0R2"/>
<dbReference type="InterPro" id="IPR036061">
    <property type="entry name" value="CheW-like_dom_sf"/>
</dbReference>